<protein>
    <recommendedName>
        <fullName evidence="3">GH16 domain-containing protein</fullName>
    </recommendedName>
</protein>
<dbReference type="GeneID" id="41967821"/>
<dbReference type="GO" id="GO:0005975">
    <property type="term" value="P:carbohydrate metabolic process"/>
    <property type="evidence" value="ECO:0007669"/>
    <property type="project" value="InterPro"/>
</dbReference>
<dbReference type="GO" id="GO:0004553">
    <property type="term" value="F:hydrolase activity, hydrolyzing O-glycosyl compounds"/>
    <property type="evidence" value="ECO:0007669"/>
    <property type="project" value="InterPro"/>
</dbReference>
<feature type="signal peptide" evidence="2">
    <location>
        <begin position="1"/>
        <end position="21"/>
    </location>
</feature>
<dbReference type="InParanoid" id="A0A507BHL4"/>
<dbReference type="EMBL" id="SKBQ01000001">
    <property type="protein sequence ID" value="TPX16040.1"/>
    <property type="molecule type" value="Genomic_DNA"/>
</dbReference>
<reference evidence="4 5" key="1">
    <citation type="submission" date="2019-06" db="EMBL/GenBank/DDBJ databases">
        <title>Draft genome sequence of the filamentous fungus Phialemoniopsis curvata isolated from diesel fuel.</title>
        <authorList>
            <person name="Varaljay V.A."/>
            <person name="Lyon W.J."/>
            <person name="Crouch A.L."/>
            <person name="Drake C.E."/>
            <person name="Hollomon J.M."/>
            <person name="Nadeau L.J."/>
            <person name="Nunn H.S."/>
            <person name="Stevenson B.S."/>
            <person name="Bojanowski C.L."/>
            <person name="Crookes-Goodson W.J."/>
        </authorList>
    </citation>
    <scope>NUCLEOTIDE SEQUENCE [LARGE SCALE GENOMIC DNA]</scope>
    <source>
        <strain evidence="4 5">D216</strain>
    </source>
</reference>
<gene>
    <name evidence="4" type="ORF">E0L32_000374</name>
</gene>
<evidence type="ECO:0000313" key="4">
    <source>
        <dbReference type="EMBL" id="TPX16040.1"/>
    </source>
</evidence>
<sequence>MVVSRRQLMASLLLAAGATTAAPQTGKLQAEARADCDCWHTDGPSSNYFANHKMFDFRHLIQYAGEPAVLEDPESNRRAGPTSDYFRNSDFASAFIPMNWDNQERLDNGEGDATLLMVNSPNNIYIQANNDGTPGTETWMTMRTVRLPDFQAAAELESASAGYQYVSMRMRARTLGPPGAVTAMFTYYGPPGVEVQEADVEILTSDPENKVHYTNQPSYGPGGERPQATRNATMPGGALWTDWATWRTDWLPGKSTWYVNGQKNEEISFQAPKDPASLLFNVWSDGGSWSGTMAEWNEAVMQIQWIELAWGLKSQGSCSSVCNI</sequence>
<dbReference type="Gene3D" id="2.60.120.200">
    <property type="match status" value="1"/>
</dbReference>
<accession>A0A507BHL4</accession>
<keyword evidence="2" id="KW-0732">Signal</keyword>
<comment type="caution">
    <text evidence="4">The sequence shown here is derived from an EMBL/GenBank/DDBJ whole genome shotgun (WGS) entry which is preliminary data.</text>
</comment>
<dbReference type="STRING" id="1093900.A0A507BHL4"/>
<organism evidence="4 5">
    <name type="scientific">Thyridium curvatum</name>
    <dbReference type="NCBI Taxonomy" id="1093900"/>
    <lineage>
        <taxon>Eukaryota</taxon>
        <taxon>Fungi</taxon>
        <taxon>Dikarya</taxon>
        <taxon>Ascomycota</taxon>
        <taxon>Pezizomycotina</taxon>
        <taxon>Sordariomycetes</taxon>
        <taxon>Sordariomycetidae</taxon>
        <taxon>Thyridiales</taxon>
        <taxon>Thyridiaceae</taxon>
        <taxon>Thyridium</taxon>
    </lineage>
</organism>
<dbReference type="Pfam" id="PF00722">
    <property type="entry name" value="Glyco_hydro_16"/>
    <property type="match status" value="1"/>
</dbReference>
<evidence type="ECO:0000259" key="3">
    <source>
        <dbReference type="PROSITE" id="PS51762"/>
    </source>
</evidence>
<feature type="domain" description="GH16" evidence="3">
    <location>
        <begin position="89"/>
        <end position="314"/>
    </location>
</feature>
<evidence type="ECO:0000313" key="5">
    <source>
        <dbReference type="Proteomes" id="UP000319257"/>
    </source>
</evidence>
<proteinExistence type="predicted"/>
<dbReference type="InterPro" id="IPR006311">
    <property type="entry name" value="TAT_signal"/>
</dbReference>
<evidence type="ECO:0000256" key="1">
    <source>
        <dbReference type="SAM" id="MobiDB-lite"/>
    </source>
</evidence>
<keyword evidence="5" id="KW-1185">Reference proteome</keyword>
<dbReference type="PROSITE" id="PS51762">
    <property type="entry name" value="GH16_2"/>
    <property type="match status" value="1"/>
</dbReference>
<dbReference type="Proteomes" id="UP000319257">
    <property type="component" value="Unassembled WGS sequence"/>
</dbReference>
<dbReference type="PROSITE" id="PS51318">
    <property type="entry name" value="TAT"/>
    <property type="match status" value="1"/>
</dbReference>
<evidence type="ECO:0000256" key="2">
    <source>
        <dbReference type="SAM" id="SignalP"/>
    </source>
</evidence>
<dbReference type="PANTHER" id="PTHR38121">
    <property type="entry name" value="GH16 DOMAIN-CONTAINING PROTEIN"/>
    <property type="match status" value="1"/>
</dbReference>
<dbReference type="CDD" id="cd00413">
    <property type="entry name" value="Glyco_hydrolase_16"/>
    <property type="match status" value="1"/>
</dbReference>
<dbReference type="InterPro" id="IPR000757">
    <property type="entry name" value="Beta-glucanase-like"/>
</dbReference>
<feature type="chain" id="PRO_5021337811" description="GH16 domain-containing protein" evidence="2">
    <location>
        <begin position="22"/>
        <end position="324"/>
    </location>
</feature>
<dbReference type="InterPro" id="IPR013320">
    <property type="entry name" value="ConA-like_dom_sf"/>
</dbReference>
<dbReference type="RefSeq" id="XP_030997751.1">
    <property type="nucleotide sequence ID" value="XM_031138073.1"/>
</dbReference>
<feature type="region of interest" description="Disordered" evidence="1">
    <location>
        <begin position="210"/>
        <end position="234"/>
    </location>
</feature>
<dbReference type="OrthoDB" id="4388755at2759"/>
<dbReference type="AlphaFoldDB" id="A0A507BHL4"/>
<dbReference type="PANTHER" id="PTHR38121:SF4">
    <property type="entry name" value="GH16 DOMAIN-CONTAINING PROTEIN-RELATED"/>
    <property type="match status" value="1"/>
</dbReference>
<dbReference type="SUPFAM" id="SSF49899">
    <property type="entry name" value="Concanavalin A-like lectins/glucanases"/>
    <property type="match status" value="1"/>
</dbReference>
<name>A0A507BHL4_9PEZI</name>